<dbReference type="EMBL" id="CP018047">
    <property type="protein sequence ID" value="AQU67325.1"/>
    <property type="molecule type" value="Genomic_DNA"/>
</dbReference>
<dbReference type="PANTHER" id="PTHR21310">
    <property type="entry name" value="AMINOGLYCOSIDE PHOSPHOTRANSFERASE-RELATED-RELATED"/>
    <property type="match status" value="1"/>
</dbReference>
<dbReference type="SUPFAM" id="SSF56112">
    <property type="entry name" value="Protein kinase-like (PK-like)"/>
    <property type="match status" value="1"/>
</dbReference>
<evidence type="ECO:0000313" key="2">
    <source>
        <dbReference type="EMBL" id="AQU67325.1"/>
    </source>
</evidence>
<feature type="domain" description="Aminoglycoside phosphotransferase" evidence="1">
    <location>
        <begin position="30"/>
        <end position="261"/>
    </location>
</feature>
<sequence>MESGRGDRVGFVREIVAAHLPGCRAGSVVLLGEGEDNVAFEVDGELIVRFSKEPDPVRRAAVVSREVQLLAAVAGVSPLAVPEPCFAAAEQGCLGYLKLPGRPLIDLPLPQRAAHDGAIGAELGELLSALHEVPVGRVERLVDVDDQPGAVWLDEATATYDTIVADVPTAHRPAIEAFLGDPPPADGWPLVFSHNDLGIEHVLVDDTTWTCTGVIDWSDAAICDPARDFGLLYRDLGATALHSALRSYRADDEQAGAIRARAAFYARCGVLEDMAYGIETGRTAYLDKSLAALTWLYPA</sequence>
<protein>
    <submittedName>
        <fullName evidence="2">Bifunctional AAC/APH</fullName>
    </submittedName>
</protein>
<dbReference type="AlphaFoldDB" id="A0A1U9QUJ9"/>
<evidence type="ECO:0000259" key="1">
    <source>
        <dbReference type="Pfam" id="PF01636"/>
    </source>
</evidence>
<proteinExistence type="predicted"/>
<dbReference type="Gene3D" id="3.90.1200.10">
    <property type="match status" value="1"/>
</dbReference>
<gene>
    <name evidence="2" type="ORF">BBN63_14810</name>
</gene>
<dbReference type="InterPro" id="IPR011009">
    <property type="entry name" value="Kinase-like_dom_sf"/>
</dbReference>
<dbReference type="InterPro" id="IPR002575">
    <property type="entry name" value="Aminoglycoside_PTrfase"/>
</dbReference>
<dbReference type="KEGG" id="snw:BBN63_14810"/>
<reference evidence="2 3" key="1">
    <citation type="submission" date="2016-11" db="EMBL/GenBank/DDBJ databases">
        <title>Complete genome sequence of Streptomyces niveus SCSIO 3406.</title>
        <authorList>
            <person name="Zhu Q."/>
            <person name="Cheng W."/>
            <person name="Song Y."/>
            <person name="Li Q."/>
            <person name="Ju J."/>
        </authorList>
    </citation>
    <scope>NUCLEOTIDE SEQUENCE [LARGE SCALE GENOMIC DNA]</scope>
    <source>
        <strain evidence="2 3">SCSIO 3406</strain>
    </source>
</reference>
<dbReference type="Pfam" id="PF01636">
    <property type="entry name" value="APH"/>
    <property type="match status" value="1"/>
</dbReference>
<dbReference type="RefSeq" id="WP_078075880.1">
    <property type="nucleotide sequence ID" value="NZ_CP018047.1"/>
</dbReference>
<dbReference type="Gene3D" id="3.30.200.20">
    <property type="entry name" value="Phosphorylase Kinase, domain 1"/>
    <property type="match status" value="1"/>
</dbReference>
<dbReference type="InterPro" id="IPR051678">
    <property type="entry name" value="AGP_Transferase"/>
</dbReference>
<dbReference type="OrthoDB" id="9797603at2"/>
<keyword evidence="3" id="KW-1185">Reference proteome</keyword>
<evidence type="ECO:0000313" key="3">
    <source>
        <dbReference type="Proteomes" id="UP000189677"/>
    </source>
</evidence>
<dbReference type="Proteomes" id="UP000189677">
    <property type="component" value="Chromosome"/>
</dbReference>
<name>A0A1U9QUJ9_STRNV</name>
<accession>A0A1U9QUJ9</accession>
<organism evidence="2 3">
    <name type="scientific">Streptomyces niveus</name>
    <name type="common">Streptomyces spheroides</name>
    <dbReference type="NCBI Taxonomy" id="193462"/>
    <lineage>
        <taxon>Bacteria</taxon>
        <taxon>Bacillati</taxon>
        <taxon>Actinomycetota</taxon>
        <taxon>Actinomycetes</taxon>
        <taxon>Kitasatosporales</taxon>
        <taxon>Streptomycetaceae</taxon>
        <taxon>Streptomyces</taxon>
    </lineage>
</organism>